<dbReference type="Pfam" id="PF16472">
    <property type="entry name" value="DUF5050"/>
    <property type="match status" value="1"/>
</dbReference>
<dbReference type="InterPro" id="IPR016032">
    <property type="entry name" value="Sig_transdc_resp-reg_C-effctor"/>
</dbReference>
<evidence type="ECO:0000256" key="1">
    <source>
        <dbReference type="ARBA" id="ARBA00009820"/>
    </source>
</evidence>
<dbReference type="Pfam" id="PF00486">
    <property type="entry name" value="Trans_reg_C"/>
    <property type="match status" value="1"/>
</dbReference>
<dbReference type="SUPFAM" id="SSF82171">
    <property type="entry name" value="DPP6 N-terminal domain-like"/>
    <property type="match status" value="2"/>
</dbReference>
<dbReference type="OrthoDB" id="5900874at2"/>
<accession>A0A1H6K422</accession>
<dbReference type="InterPro" id="IPR032485">
    <property type="entry name" value="LRP1-like_beta_prop"/>
</dbReference>
<dbReference type="GO" id="GO:0003677">
    <property type="term" value="F:DNA binding"/>
    <property type="evidence" value="ECO:0007669"/>
    <property type="project" value="UniProtKB-UniRule"/>
</dbReference>
<dbReference type="Pfam" id="PF07676">
    <property type="entry name" value="PD40"/>
    <property type="match status" value="1"/>
</dbReference>
<comment type="similarity">
    <text evidence="1">Belongs to the TolB family.</text>
</comment>
<dbReference type="RefSeq" id="WP_092790437.1">
    <property type="nucleotide sequence ID" value="NZ_FNXF01000002.1"/>
</dbReference>
<evidence type="ECO:0000256" key="2">
    <source>
        <dbReference type="ARBA" id="ARBA00023125"/>
    </source>
</evidence>
<evidence type="ECO:0000259" key="4">
    <source>
        <dbReference type="PROSITE" id="PS51755"/>
    </source>
</evidence>
<dbReference type="InterPro" id="IPR036388">
    <property type="entry name" value="WH-like_DNA-bd_sf"/>
</dbReference>
<evidence type="ECO:0000256" key="3">
    <source>
        <dbReference type="PROSITE-ProRule" id="PRU01091"/>
    </source>
</evidence>
<dbReference type="InterPro" id="IPR011042">
    <property type="entry name" value="6-blade_b-propeller_TolB-like"/>
</dbReference>
<gene>
    <name evidence="5" type="ORF">SAMN05660691_00793</name>
</gene>
<dbReference type="InterPro" id="IPR001867">
    <property type="entry name" value="OmpR/PhoB-type_DNA-bd"/>
</dbReference>
<evidence type="ECO:0000313" key="5">
    <source>
        <dbReference type="EMBL" id="SEH67108.1"/>
    </source>
</evidence>
<dbReference type="Proteomes" id="UP000199371">
    <property type="component" value="Unassembled WGS sequence"/>
</dbReference>
<evidence type="ECO:0000313" key="6">
    <source>
        <dbReference type="Proteomes" id="UP000199371"/>
    </source>
</evidence>
<dbReference type="Gene3D" id="1.10.10.10">
    <property type="entry name" value="Winged helix-like DNA-binding domain superfamily/Winged helix DNA-binding domain"/>
    <property type="match status" value="1"/>
</dbReference>
<dbReference type="AlphaFoldDB" id="A0A1H6K422"/>
<dbReference type="STRING" id="173990.SAMN05660691_00793"/>
<protein>
    <submittedName>
        <fullName evidence="5">DNA-binding winged helix-turn-helix (WHTH) domain-containing protein</fullName>
    </submittedName>
</protein>
<keyword evidence="6" id="KW-1185">Reference proteome</keyword>
<feature type="DNA-binding region" description="OmpR/PhoB-type" evidence="3">
    <location>
        <begin position="8"/>
        <end position="106"/>
    </location>
</feature>
<organism evidence="5 6">
    <name type="scientific">Rheinheimera pacifica</name>
    <dbReference type="NCBI Taxonomy" id="173990"/>
    <lineage>
        <taxon>Bacteria</taxon>
        <taxon>Pseudomonadati</taxon>
        <taxon>Pseudomonadota</taxon>
        <taxon>Gammaproteobacteria</taxon>
        <taxon>Chromatiales</taxon>
        <taxon>Chromatiaceae</taxon>
        <taxon>Rheinheimera</taxon>
    </lineage>
</organism>
<dbReference type="CDD" id="cd00383">
    <property type="entry name" value="trans_reg_C"/>
    <property type="match status" value="1"/>
</dbReference>
<dbReference type="EMBL" id="FNXF01000002">
    <property type="protein sequence ID" value="SEH67108.1"/>
    <property type="molecule type" value="Genomic_DNA"/>
</dbReference>
<sequence>MTILSAPISHWQLGPLYYDASQRQLADTKQQLYLEPRQHQLLMCLLQRPGQVVSRDTLIMQVWQGRIVSDSAINRAVSLLRKAFSRLDNTHNYIETLPKLGYRLQLPVETVVGDASVSSRPVIRPYRAPVLLVLASLVLASVAMLWPESLEHSEEVMLLRIPSVPVTSFNGAEFHISTDRAGTKLLYHRTADNGHNQLWLHNTITKQHQTVSDTLEDARYGRLSPDGNQIAYIRYFNQQCQLILLHLPDDVSPLQDCPSDSVPQLIWQGDSRALYYRQRTDKTQPYHIFKLSLISGVSRQLTLTAVNYAGEGDIALALSETTQQLAVLRYNTAHSRTLLLLDSESGAVQQQHQINLAVSQLYWHGERLLLVAGSNLYQFTPQQSNLQMMYRAALPINSVALTADQLYYCSNDSRSNIWRYSRNGGSSLVIDSSRIDSLPRIAPNGSALVFLSNRGGHYQLWQQQPEQQAVVLADLPGEPGFARFNWHPDSSQLVLVKDGAAYTVSVPDGVVRKILPAHSQIAVADWDEEGNGLIYSTDRHGDWQLWHYDLTHRAEQLLPVLDGYSGRIWQGQLYYTRYHQDGLWRMNLAGGESKLLLPELDKINWLNWQLTEGRIFYYQPGNGIYRYDIQTTQQEKLMEQADNFAHHYSVHDSQVYYVRREPAQGDIFRIALSNTNKL</sequence>
<dbReference type="SMART" id="SM00862">
    <property type="entry name" value="Trans_reg_C"/>
    <property type="match status" value="1"/>
</dbReference>
<dbReference type="Gene3D" id="2.120.10.30">
    <property type="entry name" value="TolB, C-terminal domain"/>
    <property type="match status" value="2"/>
</dbReference>
<dbReference type="PROSITE" id="PS51755">
    <property type="entry name" value="OMPR_PHOB"/>
    <property type="match status" value="1"/>
</dbReference>
<reference evidence="6" key="1">
    <citation type="submission" date="2016-10" db="EMBL/GenBank/DDBJ databases">
        <authorList>
            <person name="Varghese N."/>
            <person name="Submissions S."/>
        </authorList>
    </citation>
    <scope>NUCLEOTIDE SEQUENCE [LARGE SCALE GENOMIC DNA]</scope>
    <source>
        <strain evidence="6">DSM 17616</strain>
    </source>
</reference>
<dbReference type="InterPro" id="IPR011659">
    <property type="entry name" value="WD40"/>
</dbReference>
<dbReference type="PANTHER" id="PTHR36842:SF1">
    <property type="entry name" value="PROTEIN TOLB"/>
    <property type="match status" value="1"/>
</dbReference>
<keyword evidence="2 3" id="KW-0238">DNA-binding</keyword>
<dbReference type="GO" id="GO:0000160">
    <property type="term" value="P:phosphorelay signal transduction system"/>
    <property type="evidence" value="ECO:0007669"/>
    <property type="project" value="InterPro"/>
</dbReference>
<name>A0A1H6K422_9GAMM</name>
<dbReference type="GO" id="GO:0006355">
    <property type="term" value="P:regulation of DNA-templated transcription"/>
    <property type="evidence" value="ECO:0007669"/>
    <property type="project" value="InterPro"/>
</dbReference>
<dbReference type="PANTHER" id="PTHR36842">
    <property type="entry name" value="PROTEIN TOLB HOMOLOG"/>
    <property type="match status" value="1"/>
</dbReference>
<proteinExistence type="inferred from homology"/>
<dbReference type="SUPFAM" id="SSF46894">
    <property type="entry name" value="C-terminal effector domain of the bipartite response regulators"/>
    <property type="match status" value="1"/>
</dbReference>
<feature type="domain" description="OmpR/PhoB-type" evidence="4">
    <location>
        <begin position="8"/>
        <end position="106"/>
    </location>
</feature>